<evidence type="ECO:0000313" key="2">
    <source>
        <dbReference type="Proteomes" id="UP000886501"/>
    </source>
</evidence>
<protein>
    <submittedName>
        <fullName evidence="1">Uncharacterized protein</fullName>
    </submittedName>
</protein>
<evidence type="ECO:0000313" key="1">
    <source>
        <dbReference type="EMBL" id="KAF9652223.1"/>
    </source>
</evidence>
<comment type="caution">
    <text evidence="1">The sequence shown here is derived from an EMBL/GenBank/DDBJ whole genome shotgun (WGS) entry which is preliminary data.</text>
</comment>
<reference evidence="1" key="2">
    <citation type="journal article" date="2020" name="Nat. Commun.">
        <title>Large-scale genome sequencing of mycorrhizal fungi provides insights into the early evolution of symbiotic traits.</title>
        <authorList>
            <person name="Miyauchi S."/>
            <person name="Kiss E."/>
            <person name="Kuo A."/>
            <person name="Drula E."/>
            <person name="Kohler A."/>
            <person name="Sanchez-Garcia M."/>
            <person name="Morin E."/>
            <person name="Andreopoulos B."/>
            <person name="Barry K.W."/>
            <person name="Bonito G."/>
            <person name="Buee M."/>
            <person name="Carver A."/>
            <person name="Chen C."/>
            <person name="Cichocki N."/>
            <person name="Clum A."/>
            <person name="Culley D."/>
            <person name="Crous P.W."/>
            <person name="Fauchery L."/>
            <person name="Girlanda M."/>
            <person name="Hayes R.D."/>
            <person name="Keri Z."/>
            <person name="LaButti K."/>
            <person name="Lipzen A."/>
            <person name="Lombard V."/>
            <person name="Magnuson J."/>
            <person name="Maillard F."/>
            <person name="Murat C."/>
            <person name="Nolan M."/>
            <person name="Ohm R.A."/>
            <person name="Pangilinan J."/>
            <person name="Pereira M.F."/>
            <person name="Perotto S."/>
            <person name="Peter M."/>
            <person name="Pfister S."/>
            <person name="Riley R."/>
            <person name="Sitrit Y."/>
            <person name="Stielow J.B."/>
            <person name="Szollosi G."/>
            <person name="Zifcakova L."/>
            <person name="Stursova M."/>
            <person name="Spatafora J.W."/>
            <person name="Tedersoo L."/>
            <person name="Vaario L.M."/>
            <person name="Yamada A."/>
            <person name="Yan M."/>
            <person name="Wang P."/>
            <person name="Xu J."/>
            <person name="Bruns T."/>
            <person name="Baldrian P."/>
            <person name="Vilgalys R."/>
            <person name="Dunand C."/>
            <person name="Henrissat B."/>
            <person name="Grigoriev I.V."/>
            <person name="Hibbett D."/>
            <person name="Nagy L.G."/>
            <person name="Martin F.M."/>
        </authorList>
    </citation>
    <scope>NUCLEOTIDE SEQUENCE</scope>
    <source>
        <strain evidence="1">P2</strain>
    </source>
</reference>
<dbReference type="EMBL" id="MU117970">
    <property type="protein sequence ID" value="KAF9652223.1"/>
    <property type="molecule type" value="Genomic_DNA"/>
</dbReference>
<organism evidence="1 2">
    <name type="scientific">Thelephora ganbajun</name>
    <name type="common">Ganba fungus</name>
    <dbReference type="NCBI Taxonomy" id="370292"/>
    <lineage>
        <taxon>Eukaryota</taxon>
        <taxon>Fungi</taxon>
        <taxon>Dikarya</taxon>
        <taxon>Basidiomycota</taxon>
        <taxon>Agaricomycotina</taxon>
        <taxon>Agaricomycetes</taxon>
        <taxon>Thelephorales</taxon>
        <taxon>Thelephoraceae</taxon>
        <taxon>Thelephora</taxon>
    </lineage>
</organism>
<accession>A0ACB6ZSD4</accession>
<name>A0ACB6ZSD4_THEGA</name>
<sequence length="83" mass="9336">MGWYDKQSEEYEAHEAVLHLSILNLEISPSDHVPSVFQVTKRKADLSHELLAGAASFYAAKKYEDHVAEKGKPDDHALAKELM</sequence>
<gene>
    <name evidence="1" type="ORF">BDM02DRAFT_3109663</name>
</gene>
<keyword evidence="2" id="KW-1185">Reference proteome</keyword>
<proteinExistence type="predicted"/>
<reference evidence="1" key="1">
    <citation type="submission" date="2019-10" db="EMBL/GenBank/DDBJ databases">
        <authorList>
            <consortium name="DOE Joint Genome Institute"/>
            <person name="Kuo A."/>
            <person name="Miyauchi S."/>
            <person name="Kiss E."/>
            <person name="Drula E."/>
            <person name="Kohler A."/>
            <person name="Sanchez-Garcia M."/>
            <person name="Andreopoulos B."/>
            <person name="Barry K.W."/>
            <person name="Bonito G."/>
            <person name="Buee M."/>
            <person name="Carver A."/>
            <person name="Chen C."/>
            <person name="Cichocki N."/>
            <person name="Clum A."/>
            <person name="Culley D."/>
            <person name="Crous P.W."/>
            <person name="Fauchery L."/>
            <person name="Girlanda M."/>
            <person name="Hayes R."/>
            <person name="Keri Z."/>
            <person name="Labutti K."/>
            <person name="Lipzen A."/>
            <person name="Lombard V."/>
            <person name="Magnuson J."/>
            <person name="Maillard F."/>
            <person name="Morin E."/>
            <person name="Murat C."/>
            <person name="Nolan M."/>
            <person name="Ohm R."/>
            <person name="Pangilinan J."/>
            <person name="Pereira M."/>
            <person name="Perotto S."/>
            <person name="Peter M."/>
            <person name="Riley R."/>
            <person name="Sitrit Y."/>
            <person name="Stielow B."/>
            <person name="Szollosi G."/>
            <person name="Zifcakova L."/>
            <person name="Stursova M."/>
            <person name="Spatafora J.W."/>
            <person name="Tedersoo L."/>
            <person name="Vaario L.-M."/>
            <person name="Yamada A."/>
            <person name="Yan M."/>
            <person name="Wang P."/>
            <person name="Xu J."/>
            <person name="Bruns T."/>
            <person name="Baldrian P."/>
            <person name="Vilgalys R."/>
            <person name="Henrissat B."/>
            <person name="Grigoriev I.V."/>
            <person name="Hibbett D."/>
            <person name="Nagy L.G."/>
            <person name="Martin F.M."/>
        </authorList>
    </citation>
    <scope>NUCLEOTIDE SEQUENCE</scope>
    <source>
        <strain evidence="1">P2</strain>
    </source>
</reference>
<dbReference type="Proteomes" id="UP000886501">
    <property type="component" value="Unassembled WGS sequence"/>
</dbReference>